<dbReference type="FunFam" id="3.90.550.10:FF:000004">
    <property type="entry name" value="UDP-glucose glycoprotein glucosyltransferase 1"/>
    <property type="match status" value="1"/>
</dbReference>
<dbReference type="InterPro" id="IPR040497">
    <property type="entry name" value="Glyco_transf_24"/>
</dbReference>
<evidence type="ECO:0000256" key="9">
    <source>
        <dbReference type="ARBA" id="ARBA00023180"/>
    </source>
</evidence>
<feature type="non-terminal residue" evidence="13">
    <location>
        <position position="1"/>
    </location>
</feature>
<dbReference type="SUPFAM" id="SSF53448">
    <property type="entry name" value="Nucleotide-diphospho-sugar transferases"/>
    <property type="match status" value="1"/>
</dbReference>
<evidence type="ECO:0000256" key="6">
    <source>
        <dbReference type="ARBA" id="ARBA00022679"/>
    </source>
</evidence>
<keyword evidence="7" id="KW-0732">Signal</keyword>
<dbReference type="Gene3D" id="3.90.550.10">
    <property type="entry name" value="Spore Coat Polysaccharide Biosynthesis Protein SpsA, Chain A"/>
    <property type="match status" value="1"/>
</dbReference>
<dbReference type="GO" id="GO:0005788">
    <property type="term" value="C:endoplasmic reticulum lumen"/>
    <property type="evidence" value="ECO:0007669"/>
    <property type="project" value="UniProtKB-SubCell"/>
</dbReference>
<dbReference type="InterPro" id="IPR029044">
    <property type="entry name" value="Nucleotide-diphossugar_trans"/>
</dbReference>
<comment type="similarity">
    <text evidence="4">Belongs to the glycosyltransferase 8 family.</text>
</comment>
<feature type="domain" description="Glucosyltransferase 24 catalytic" evidence="12">
    <location>
        <begin position="75"/>
        <end position="341"/>
    </location>
</feature>
<dbReference type="Proteomes" id="UP001497623">
    <property type="component" value="Unassembled WGS sequence"/>
</dbReference>
<name>A0AAV2QY31_MEGNR</name>
<dbReference type="CDD" id="cd06432">
    <property type="entry name" value="GT8_HUGT1_C_like"/>
    <property type="match status" value="1"/>
</dbReference>
<keyword evidence="8" id="KW-0256">Endoplasmic reticulum</keyword>
<evidence type="ECO:0000256" key="2">
    <source>
        <dbReference type="ARBA" id="ARBA00004319"/>
    </source>
</evidence>
<keyword evidence="9" id="KW-0325">Glycoprotein</keyword>
<dbReference type="GO" id="GO:0018279">
    <property type="term" value="P:protein N-linked glycosylation via asparagine"/>
    <property type="evidence" value="ECO:0007669"/>
    <property type="project" value="TreeGrafter"/>
</dbReference>
<keyword evidence="5" id="KW-0328">Glycosyltransferase</keyword>
<evidence type="ECO:0000256" key="7">
    <source>
        <dbReference type="ARBA" id="ARBA00022729"/>
    </source>
</evidence>
<dbReference type="PANTHER" id="PTHR11226">
    <property type="entry name" value="UDP-GLUCOSE GLYCOPROTEIN:GLUCOSYLTRANSFERASE"/>
    <property type="match status" value="1"/>
</dbReference>
<comment type="pathway">
    <text evidence="3">Protein modification; protein glycosylation.</text>
</comment>
<gene>
    <name evidence="13" type="ORF">MNOR_LOCUS18382</name>
</gene>
<dbReference type="EMBL" id="CAXKWB010013109">
    <property type="protein sequence ID" value="CAL4106661.1"/>
    <property type="molecule type" value="Genomic_DNA"/>
</dbReference>
<evidence type="ECO:0000313" key="14">
    <source>
        <dbReference type="Proteomes" id="UP001497623"/>
    </source>
</evidence>
<dbReference type="GO" id="GO:0003980">
    <property type="term" value="F:UDP-glucose:glycoprotein glucosyltransferase activity"/>
    <property type="evidence" value="ECO:0007669"/>
    <property type="project" value="InterPro"/>
</dbReference>
<keyword evidence="6" id="KW-0808">Transferase</keyword>
<dbReference type="GO" id="GO:0036503">
    <property type="term" value="P:ERAD pathway"/>
    <property type="evidence" value="ECO:0007669"/>
    <property type="project" value="TreeGrafter"/>
</dbReference>
<evidence type="ECO:0000256" key="5">
    <source>
        <dbReference type="ARBA" id="ARBA00022676"/>
    </source>
</evidence>
<dbReference type="InterPro" id="IPR009448">
    <property type="entry name" value="UDP-g_GGtrans"/>
</dbReference>
<dbReference type="GO" id="GO:0051082">
    <property type="term" value="F:unfolded protein binding"/>
    <property type="evidence" value="ECO:0007669"/>
    <property type="project" value="TreeGrafter"/>
</dbReference>
<dbReference type="PANTHER" id="PTHR11226:SF0">
    <property type="entry name" value="UDP-GLUCOSE:GLYCOPROTEIN GLUCOSYLTRANSFERASE"/>
    <property type="match status" value="1"/>
</dbReference>
<proteinExistence type="inferred from homology"/>
<organism evidence="13 14">
    <name type="scientific">Meganyctiphanes norvegica</name>
    <name type="common">Northern krill</name>
    <name type="synonym">Thysanopoda norvegica</name>
    <dbReference type="NCBI Taxonomy" id="48144"/>
    <lineage>
        <taxon>Eukaryota</taxon>
        <taxon>Metazoa</taxon>
        <taxon>Ecdysozoa</taxon>
        <taxon>Arthropoda</taxon>
        <taxon>Crustacea</taxon>
        <taxon>Multicrustacea</taxon>
        <taxon>Malacostraca</taxon>
        <taxon>Eumalacostraca</taxon>
        <taxon>Eucarida</taxon>
        <taxon>Euphausiacea</taxon>
        <taxon>Euphausiidae</taxon>
        <taxon>Meganyctiphanes</taxon>
    </lineage>
</organism>
<evidence type="ECO:0000259" key="12">
    <source>
        <dbReference type="Pfam" id="PF18404"/>
    </source>
</evidence>
<evidence type="ECO:0000256" key="4">
    <source>
        <dbReference type="ARBA" id="ARBA00006351"/>
    </source>
</evidence>
<comment type="cofactor">
    <cofactor evidence="1">
        <name>Ca(2+)</name>
        <dbReference type="ChEBI" id="CHEBI:29108"/>
    </cofactor>
</comment>
<dbReference type="AlphaFoldDB" id="A0AAV2QY31"/>
<evidence type="ECO:0000256" key="8">
    <source>
        <dbReference type="ARBA" id="ARBA00022824"/>
    </source>
</evidence>
<evidence type="ECO:0000313" key="13">
    <source>
        <dbReference type="EMBL" id="CAL4106661.1"/>
    </source>
</evidence>
<protein>
    <recommendedName>
        <fullName evidence="12">Glucosyltransferase 24 catalytic domain-containing protein</fullName>
    </recommendedName>
</protein>
<reference evidence="13 14" key="1">
    <citation type="submission" date="2024-05" db="EMBL/GenBank/DDBJ databases">
        <authorList>
            <person name="Wallberg A."/>
        </authorList>
    </citation>
    <scope>NUCLEOTIDE SEQUENCE [LARGE SCALE GENOMIC DNA]</scope>
</reference>
<keyword evidence="14" id="KW-1185">Reference proteome</keyword>
<dbReference type="Pfam" id="PF18404">
    <property type="entry name" value="Glyco_transf_24"/>
    <property type="match status" value="1"/>
</dbReference>
<evidence type="ECO:0000256" key="11">
    <source>
        <dbReference type="ARBA" id="ARBA00048456"/>
    </source>
</evidence>
<accession>A0AAV2QY31</accession>
<comment type="subcellular location">
    <subcellularLocation>
        <location evidence="2">Endoplasmic reticulum lumen</location>
    </subcellularLocation>
</comment>
<evidence type="ECO:0000256" key="1">
    <source>
        <dbReference type="ARBA" id="ARBA00001913"/>
    </source>
</evidence>
<comment type="catalytic activity">
    <reaction evidence="11">
        <text>N(4)-(alpha-D-Man-(1-&gt;2)-alpha-D-Man-(1-&gt;2)-alpha-D-Man-(1-&gt;3)-[alpha-D-Man-(1-&gt;2)-alpha-D-Man-(1-&gt;3)-[alpha-D-Man-(1-&gt;2)-alpha-D-Man-(1-&gt;6)]-alpha-D-Man-(1-&gt;6)]-beta-D-Man-(1-&gt;4)-beta-D-GlcNAc-(1-&gt;4)-beta-D-GlcNAc)-L-asparaginyl-[protein] (N-glucan mannose isomer 9A1,2,3B1,2,3) + UDP-alpha-D-glucose = N(4)-(alpha-D-Glc-(1-&gt;3)-alpha-D-Man-(1-&gt;2)-alpha-D-Man-(1-&gt;2)-alpha-D-Man-(1-&gt;3)-[alpha-D-Man-(1-&gt;2)-alpha-D-Man-(1-&gt;3)-[alpha-D-Man-(1-&gt;2)-alpha-D-Man-(1-&gt;6)]-alpha-D-Man-(1-&gt;6)]-beta-D-Man-(1-&gt;4)-beta-D-GlcNAc-(1-&gt;4)-beta-D-GlcNAc)-L-asparaginyl-[protein] + UDP + H(+)</text>
        <dbReference type="Rhea" id="RHEA:61304"/>
        <dbReference type="Rhea" id="RHEA-COMP:14356"/>
        <dbReference type="Rhea" id="RHEA-COMP:14357"/>
        <dbReference type="ChEBI" id="CHEBI:15378"/>
        <dbReference type="ChEBI" id="CHEBI:58223"/>
        <dbReference type="ChEBI" id="CHEBI:58885"/>
        <dbReference type="ChEBI" id="CHEBI:59080"/>
        <dbReference type="ChEBI" id="CHEBI:139493"/>
    </reaction>
</comment>
<comment type="function">
    <text evidence="10">Recognizes glycoproteins with minor folding defects. Reglucosylates single N-glycans near the misfolded part of the protein, thus providing quality control for protein folding in the endoplasmic reticulum. Reglucosylated proteins are recognized by calreticulin for recycling to the endoplasmic reticulum and refolding or degradation.</text>
</comment>
<sequence length="360" mass="41368">SHEGTGSPVGSTDVEVVMSSFRSLVLKVRVAKQSGKQHMELLEDDSDEQGGLWSSITSTFGGGSIGSSEDEDEVVNIFSLASGHLYERFLRIMMLSVRKHTNSKLKFWFLKNFLSPSLKDSLPKLAEEYGFDFELVQYKWPRWLHQQTEKQRIIWGYKILFLDVLFPLDVKKIIFVDADQIVRADIKELHDLDLEGAPYGYVPFCDSRKEMEGFRFWKSGYWRNHLAGRKYHISALFVVDLKKFRRIAAGDRLRGQYQGLSQDPNSLSNLDQDLPNNMVHQVRIKSLPQDWLWCEAWCDDQSKSTAKIIDLCNNPQTKEAKLDAAHRIIAEWNDYDEDIKAVIAGTKTNDSQKKSGHTEL</sequence>
<evidence type="ECO:0000256" key="10">
    <source>
        <dbReference type="ARBA" id="ARBA00045874"/>
    </source>
</evidence>
<evidence type="ECO:0000256" key="3">
    <source>
        <dbReference type="ARBA" id="ARBA00004922"/>
    </source>
</evidence>
<comment type="caution">
    <text evidence="13">The sequence shown here is derived from an EMBL/GenBank/DDBJ whole genome shotgun (WGS) entry which is preliminary data.</text>
</comment>